<dbReference type="EMBL" id="JAFFRZ010000001">
    <property type="protein sequence ID" value="MDH4625105.1"/>
    <property type="molecule type" value="Genomic_DNA"/>
</dbReference>
<dbReference type="AlphaFoldDB" id="A0A0P9XYN2"/>
<name>A0A0P9XYN2_PSESX</name>
<accession>A0A0P9XYN2</accession>
<proteinExistence type="predicted"/>
<evidence type="ECO:0000313" key="1">
    <source>
        <dbReference type="EMBL" id="MDH4625105.1"/>
    </source>
</evidence>
<reference evidence="1" key="1">
    <citation type="submission" date="2021-02" db="EMBL/GenBank/DDBJ databases">
        <title>Genome analysis of blister spot of apple pathogen from New York area.</title>
        <authorList>
            <person name="Kandel P."/>
            <person name="Hockett K.L."/>
            <person name="Santander R."/>
            <person name="Acimovic S."/>
        </authorList>
    </citation>
    <scope>NUCLEOTIDE SEQUENCE</scope>
    <source>
        <strain evidence="1">PSP1</strain>
    </source>
</reference>
<protein>
    <submittedName>
        <fullName evidence="1">Uncharacterized protein</fullName>
    </submittedName>
</protein>
<evidence type="ECO:0000313" key="2">
    <source>
        <dbReference type="Proteomes" id="UP001162155"/>
    </source>
</evidence>
<dbReference type="RefSeq" id="WP_057456691.1">
    <property type="nucleotide sequence ID" value="NZ_JAFFRY010000134.1"/>
</dbReference>
<organism evidence="1 2">
    <name type="scientific">Pseudomonas syringae pv. papulans</name>
    <dbReference type="NCBI Taxonomy" id="83963"/>
    <lineage>
        <taxon>Bacteria</taxon>
        <taxon>Pseudomonadati</taxon>
        <taxon>Pseudomonadota</taxon>
        <taxon>Gammaproteobacteria</taxon>
        <taxon>Pseudomonadales</taxon>
        <taxon>Pseudomonadaceae</taxon>
        <taxon>Pseudomonas</taxon>
        <taxon>Pseudomonas syringae</taxon>
    </lineage>
</organism>
<sequence length="221" mass="24436">MRIVDSVAKAIADWQGGDSESAMLHACNAVSGTASRAYPNIESDRAKFTKLLRDHYAILGPMGMPGIDVGHTRFGVDLKKKIPKITDFDLADLIYKIHRCSHGHGDELLTGFELIPNAAGPDGKTHFCSDLVNGTVQLSDRVIFGMLGVVVFSPVNSHQKSDYGYFLSYDGVEFKINDWWGRAEDFLKIVKDAPKPIVTIYEYISDDPAPVRARGELHIKI</sequence>
<dbReference type="Proteomes" id="UP001162155">
    <property type="component" value="Unassembled WGS sequence"/>
</dbReference>
<gene>
    <name evidence="1" type="ORF">JW322_25900</name>
</gene>
<comment type="caution">
    <text evidence="1">The sequence shown here is derived from an EMBL/GenBank/DDBJ whole genome shotgun (WGS) entry which is preliminary data.</text>
</comment>